<evidence type="ECO:0000256" key="1">
    <source>
        <dbReference type="ARBA" id="ARBA00022448"/>
    </source>
</evidence>
<evidence type="ECO:0000256" key="5">
    <source>
        <dbReference type="ARBA" id="ARBA00022967"/>
    </source>
</evidence>
<accession>D5RSB4</accession>
<reference evidence="9 10" key="1">
    <citation type="submission" date="2010-04" db="EMBL/GenBank/DDBJ databases">
        <authorList>
            <person name="Qin X."/>
            <person name="Bachman B."/>
            <person name="Battles P."/>
            <person name="Bell A."/>
            <person name="Bess C."/>
            <person name="Bickham C."/>
            <person name="Chaboub L."/>
            <person name="Chen D."/>
            <person name="Coyle M."/>
            <person name="Deiros D.R."/>
            <person name="Dinh H."/>
            <person name="Forbes L."/>
            <person name="Fowler G."/>
            <person name="Francisco L."/>
            <person name="Fu Q."/>
            <person name="Gubbala S."/>
            <person name="Hale W."/>
            <person name="Han Y."/>
            <person name="Hemphill L."/>
            <person name="Highlander S.K."/>
            <person name="Hirani K."/>
            <person name="Hogues M."/>
            <person name="Jackson L."/>
            <person name="Jakkamsetti A."/>
            <person name="Javaid M."/>
            <person name="Jiang H."/>
            <person name="Korchina V."/>
            <person name="Kovar C."/>
            <person name="Lara F."/>
            <person name="Lee S."/>
            <person name="Mata R."/>
            <person name="Mathew T."/>
            <person name="Moen C."/>
            <person name="Morales K."/>
            <person name="Munidasa M."/>
            <person name="Nazareth L."/>
            <person name="Ngo R."/>
            <person name="Nguyen L."/>
            <person name="Okwuonu G."/>
            <person name="Ongeri F."/>
            <person name="Patil S."/>
            <person name="Petrosino J."/>
            <person name="Pham C."/>
            <person name="Pham P."/>
            <person name="Pu L.-L."/>
            <person name="Puazo M."/>
            <person name="Raj R."/>
            <person name="Reid J."/>
            <person name="Rouhana J."/>
            <person name="Saada N."/>
            <person name="Shang Y."/>
            <person name="Simmons D."/>
            <person name="Thornton R."/>
            <person name="Warren J."/>
            <person name="Weissenberger G."/>
            <person name="Zhang J."/>
            <person name="Zhang L."/>
            <person name="Zhou C."/>
            <person name="Zhu D."/>
            <person name="Muzny D."/>
            <person name="Worley K."/>
            <person name="Gibbs R."/>
        </authorList>
    </citation>
    <scope>NUCLEOTIDE SEQUENCE [LARGE SCALE GENOMIC DNA]</scope>
    <source>
        <strain evidence="9 10">ATCC 49957</strain>
    </source>
</reference>
<dbReference type="GO" id="GO:0005524">
    <property type="term" value="F:ATP binding"/>
    <property type="evidence" value="ECO:0007669"/>
    <property type="project" value="UniProtKB-KW"/>
</dbReference>
<dbReference type="Pfam" id="PF00005">
    <property type="entry name" value="ABC_tran"/>
    <property type="match status" value="1"/>
</dbReference>
<dbReference type="InterPro" id="IPR008995">
    <property type="entry name" value="Mo/tungstate-bd_C_term_dom"/>
</dbReference>
<dbReference type="GO" id="GO:0015417">
    <property type="term" value="F:ABC-type polyamine transporter activity"/>
    <property type="evidence" value="ECO:0007669"/>
    <property type="project" value="UniProtKB-EC"/>
</dbReference>
<dbReference type="InterPro" id="IPR017871">
    <property type="entry name" value="ABC_transporter-like_CS"/>
</dbReference>
<dbReference type="InterPro" id="IPR013611">
    <property type="entry name" value="Transp-assoc_OB_typ2"/>
</dbReference>
<dbReference type="EMBL" id="ADVL01000735">
    <property type="protein sequence ID" value="EFH09805.1"/>
    <property type="molecule type" value="Genomic_DNA"/>
</dbReference>
<protein>
    <recommendedName>
        <fullName evidence="7">Spermidine/putrescine import ATP-binding protein PotA</fullName>
        <ecNumber evidence="7">7.6.2.11</ecNumber>
    </recommendedName>
</protein>
<evidence type="ECO:0000259" key="8">
    <source>
        <dbReference type="PROSITE" id="PS50893"/>
    </source>
</evidence>
<dbReference type="Gene3D" id="3.40.50.300">
    <property type="entry name" value="P-loop containing nucleotide triphosphate hydrolases"/>
    <property type="match status" value="1"/>
</dbReference>
<evidence type="ECO:0000256" key="6">
    <source>
        <dbReference type="ARBA" id="ARBA00023136"/>
    </source>
</evidence>
<organism evidence="9 10">
    <name type="scientific">Pseudoroseomonas cervicalis ATCC 49957</name>
    <dbReference type="NCBI Taxonomy" id="525371"/>
    <lineage>
        <taxon>Bacteria</taxon>
        <taxon>Pseudomonadati</taxon>
        <taxon>Pseudomonadota</taxon>
        <taxon>Alphaproteobacteria</taxon>
        <taxon>Acetobacterales</taxon>
        <taxon>Roseomonadaceae</taxon>
        <taxon>Roseomonas</taxon>
    </lineage>
</organism>
<comment type="function">
    <text evidence="7">Part of the ABC transporter complex PotABCD involved in spermidine/putrescine import. Responsible for energy coupling to the transport system.</text>
</comment>
<dbReference type="SUPFAM" id="SSF50331">
    <property type="entry name" value="MOP-like"/>
    <property type="match status" value="1"/>
</dbReference>
<dbReference type="GO" id="GO:0043190">
    <property type="term" value="C:ATP-binding cassette (ABC) transporter complex"/>
    <property type="evidence" value="ECO:0007669"/>
    <property type="project" value="InterPro"/>
</dbReference>
<dbReference type="SUPFAM" id="SSF52540">
    <property type="entry name" value="P-loop containing nucleoside triphosphate hydrolases"/>
    <property type="match status" value="1"/>
</dbReference>
<keyword evidence="6 7" id="KW-0472">Membrane</keyword>
<keyword evidence="10" id="KW-1185">Reference proteome</keyword>
<sequence length="378" mass="40507">MAGIMLGKGALMAEALVRFEGVKKAYGPAASGYAVRQLDLEVMQGELLTLLGPSGSGKTTTLMMLAGFEMPSEGRILLEGRDIARLPPHKRGIGVVFQSYALFPHMSVAENVAFPLEVRGVPKAERTARVQRALSMVRLEGFGERRPQQLSGGQQQRIALARAMVFEPPIVLLDEPLGALDKALREEMQYEIRALHQRLGLTMMYVTHDQAEALTLSDRIAVFEGGLIRQLAPPRRIYEAPANAFVAGFVGENNRLPGQVAAAEDGLVRVKLDCGPEVWARPVDAGGPGSRCIVAVRPERVAVAPVAAETLDEWALPATLREAIFQGDHVRLRLAFGEGGEILVKRAIGGGQLPEPGGPAALAWEAEHAHAFAAAGAA</sequence>
<gene>
    <name evidence="7" type="primary">potA</name>
    <name evidence="9" type="ORF">HMPREF0731_3976</name>
</gene>
<dbReference type="InterPro" id="IPR003593">
    <property type="entry name" value="AAA+_ATPase"/>
</dbReference>
<dbReference type="GO" id="GO:0015847">
    <property type="term" value="P:putrescine transport"/>
    <property type="evidence" value="ECO:0007669"/>
    <property type="project" value="UniProtKB-ARBA"/>
</dbReference>
<dbReference type="Pfam" id="PF08402">
    <property type="entry name" value="TOBE_2"/>
    <property type="match status" value="1"/>
</dbReference>
<dbReference type="PROSITE" id="PS50893">
    <property type="entry name" value="ABC_TRANSPORTER_2"/>
    <property type="match status" value="1"/>
</dbReference>
<keyword evidence="1 7" id="KW-0813">Transport</keyword>
<evidence type="ECO:0000256" key="4">
    <source>
        <dbReference type="ARBA" id="ARBA00022840"/>
    </source>
</evidence>
<dbReference type="FunFam" id="3.40.50.300:FF:000133">
    <property type="entry name" value="Spermidine/putrescine import ATP-binding protein PotA"/>
    <property type="match status" value="1"/>
</dbReference>
<comment type="catalytic activity">
    <reaction evidence="7">
        <text>ATP + H2O + polyamine-[polyamine-binding protein]Side 1 = ADP + phosphate + polyamineSide 2 + [polyamine-binding protein]Side 1.</text>
        <dbReference type="EC" id="7.6.2.11"/>
    </reaction>
</comment>
<comment type="subunit">
    <text evidence="7">The complex is composed of two ATP-binding proteins (PotA), two transmembrane proteins (PotB and PotC) and a solute-binding protein (PotD).</text>
</comment>
<dbReference type="AlphaFoldDB" id="D5RSB4"/>
<dbReference type="InterPro" id="IPR005893">
    <property type="entry name" value="PotA-like"/>
</dbReference>
<dbReference type="NCBIfam" id="TIGR01187">
    <property type="entry name" value="potA"/>
    <property type="match status" value="1"/>
</dbReference>
<comment type="similarity">
    <text evidence="7">Belongs to the ABC transporter superfamily. Spermidine/putrescine importer (TC 3.A.1.11.1) family.</text>
</comment>
<keyword evidence="3 7" id="KW-0547">Nucleotide-binding</keyword>
<dbReference type="EC" id="7.6.2.11" evidence="7"/>
<dbReference type="InterPro" id="IPR003439">
    <property type="entry name" value="ABC_transporter-like_ATP-bd"/>
</dbReference>
<evidence type="ECO:0000256" key="3">
    <source>
        <dbReference type="ARBA" id="ARBA00022741"/>
    </source>
</evidence>
<dbReference type="SMART" id="SM00382">
    <property type="entry name" value="AAA"/>
    <property type="match status" value="1"/>
</dbReference>
<keyword evidence="4 7" id="KW-0067">ATP-binding</keyword>
<dbReference type="InterPro" id="IPR050093">
    <property type="entry name" value="ABC_SmlMolc_Importer"/>
</dbReference>
<name>D5RSB4_9PROT</name>
<keyword evidence="9" id="KW-0378">Hydrolase</keyword>
<keyword evidence="2 7" id="KW-1003">Cell membrane</keyword>
<dbReference type="PANTHER" id="PTHR42781">
    <property type="entry name" value="SPERMIDINE/PUTRESCINE IMPORT ATP-BINDING PROTEIN POTA"/>
    <property type="match status" value="1"/>
</dbReference>
<feature type="domain" description="ABC transporter" evidence="8">
    <location>
        <begin position="17"/>
        <end position="250"/>
    </location>
</feature>
<evidence type="ECO:0000256" key="2">
    <source>
        <dbReference type="ARBA" id="ARBA00022475"/>
    </source>
</evidence>
<evidence type="ECO:0000256" key="7">
    <source>
        <dbReference type="RuleBase" id="RU364083"/>
    </source>
</evidence>
<dbReference type="GO" id="GO:0016887">
    <property type="term" value="F:ATP hydrolysis activity"/>
    <property type="evidence" value="ECO:0007669"/>
    <property type="project" value="InterPro"/>
</dbReference>
<dbReference type="Gene3D" id="2.40.50.100">
    <property type="match status" value="1"/>
</dbReference>
<dbReference type="InterPro" id="IPR027417">
    <property type="entry name" value="P-loop_NTPase"/>
</dbReference>
<dbReference type="PROSITE" id="PS00211">
    <property type="entry name" value="ABC_TRANSPORTER_1"/>
    <property type="match status" value="1"/>
</dbReference>
<keyword evidence="5 7" id="KW-1278">Translocase</keyword>
<comment type="caution">
    <text evidence="9">The sequence shown here is derived from an EMBL/GenBank/DDBJ whole genome shotgun (WGS) entry which is preliminary data.</text>
</comment>
<dbReference type="Proteomes" id="UP000005324">
    <property type="component" value="Unassembled WGS sequence"/>
</dbReference>
<dbReference type="HOGENOM" id="CLU_000604_1_1_5"/>
<proteinExistence type="inferred from homology"/>
<dbReference type="PANTHER" id="PTHR42781:SF6">
    <property type="entry name" value="SPERMIDINE_PUTRESCINE IMPORT ATP-BINDING PROTEIN POTA"/>
    <property type="match status" value="1"/>
</dbReference>
<evidence type="ECO:0000313" key="9">
    <source>
        <dbReference type="EMBL" id="EFH09805.1"/>
    </source>
</evidence>
<evidence type="ECO:0000313" key="10">
    <source>
        <dbReference type="Proteomes" id="UP000005324"/>
    </source>
</evidence>